<accession>A0A6S6SN06</accession>
<evidence type="ECO:0000313" key="3">
    <source>
        <dbReference type="EMBL" id="CAA6804694.1"/>
    </source>
</evidence>
<dbReference type="InterPro" id="IPR007039">
    <property type="entry name" value="TrbC/VirB2"/>
</dbReference>
<proteinExistence type="predicted"/>
<evidence type="ECO:0000256" key="2">
    <source>
        <dbReference type="SAM" id="SignalP"/>
    </source>
</evidence>
<feature type="signal peptide" evidence="2">
    <location>
        <begin position="1"/>
        <end position="25"/>
    </location>
</feature>
<feature type="transmembrane region" description="Helical" evidence="1">
    <location>
        <begin position="73"/>
        <end position="91"/>
    </location>
</feature>
<dbReference type="AlphaFoldDB" id="A0A6S6SN06"/>
<keyword evidence="2" id="KW-0732">Signal</keyword>
<dbReference type="Pfam" id="PF04956">
    <property type="entry name" value="TrbC"/>
    <property type="match status" value="1"/>
</dbReference>
<sequence>MKTLNLKGLWLGLLGLVLVQATAFAADPGSPAVVDTFIQIFLNMITGKIGLLFIVIILLMSAFTAWRSGNLTHLFWGLLAAIIIGGAPKIAEALLDYGNNTVTWS</sequence>
<evidence type="ECO:0000256" key="1">
    <source>
        <dbReference type="SAM" id="Phobius"/>
    </source>
</evidence>
<feature type="transmembrane region" description="Helical" evidence="1">
    <location>
        <begin position="49"/>
        <end position="66"/>
    </location>
</feature>
<protein>
    <recommendedName>
        <fullName evidence="4">TrbC/VirB2 family protein</fullName>
    </recommendedName>
</protein>
<evidence type="ECO:0008006" key="4">
    <source>
        <dbReference type="Google" id="ProtNLM"/>
    </source>
</evidence>
<keyword evidence="1" id="KW-0472">Membrane</keyword>
<gene>
    <name evidence="3" type="ORF">HELGO_WM33848</name>
</gene>
<reference evidence="3" key="1">
    <citation type="submission" date="2020-01" db="EMBL/GenBank/DDBJ databases">
        <authorList>
            <person name="Meier V. D."/>
            <person name="Meier V D."/>
        </authorList>
    </citation>
    <scope>NUCLEOTIDE SEQUENCE</scope>
    <source>
        <strain evidence="3">HLG_WM_MAG_12</strain>
    </source>
</reference>
<organism evidence="3">
    <name type="scientific">uncultured Campylobacterales bacterium</name>
    <dbReference type="NCBI Taxonomy" id="352960"/>
    <lineage>
        <taxon>Bacteria</taxon>
        <taxon>Pseudomonadati</taxon>
        <taxon>Campylobacterota</taxon>
        <taxon>Epsilonproteobacteria</taxon>
        <taxon>Campylobacterales</taxon>
        <taxon>environmental samples</taxon>
    </lineage>
</organism>
<feature type="chain" id="PRO_5027536953" description="TrbC/VirB2 family protein" evidence="2">
    <location>
        <begin position="26"/>
        <end position="105"/>
    </location>
</feature>
<keyword evidence="1" id="KW-0812">Transmembrane</keyword>
<name>A0A6S6SN06_9BACT</name>
<keyword evidence="1" id="KW-1133">Transmembrane helix</keyword>
<dbReference type="EMBL" id="CACVAW010000015">
    <property type="protein sequence ID" value="CAA6804694.1"/>
    <property type="molecule type" value="Genomic_DNA"/>
</dbReference>